<evidence type="ECO:0000259" key="4">
    <source>
        <dbReference type="PROSITE" id="PS50893"/>
    </source>
</evidence>
<name>A0ABV5GU01_9FLAO</name>
<keyword evidence="1" id="KW-0813">Transport</keyword>
<dbReference type="PANTHER" id="PTHR43023:SF6">
    <property type="entry name" value="INTERMEMBRANE PHOSPHOLIPID TRANSPORT SYSTEM ATP-BINDING PROTEIN MLAF"/>
    <property type="match status" value="1"/>
</dbReference>
<evidence type="ECO:0000313" key="6">
    <source>
        <dbReference type="Proteomes" id="UP001589607"/>
    </source>
</evidence>
<feature type="domain" description="ABC transporter" evidence="4">
    <location>
        <begin position="2"/>
        <end position="238"/>
    </location>
</feature>
<dbReference type="InterPro" id="IPR003439">
    <property type="entry name" value="ABC_transporter-like_ATP-bd"/>
</dbReference>
<dbReference type="EMBL" id="JBHMEY010000096">
    <property type="protein sequence ID" value="MFB9098823.1"/>
    <property type="molecule type" value="Genomic_DNA"/>
</dbReference>
<dbReference type="InterPro" id="IPR017871">
    <property type="entry name" value="ABC_transporter-like_CS"/>
</dbReference>
<accession>A0ABV5GU01</accession>
<sequence>MIEVKNIEKTFGDQKVLKGISTRFEAGMTNLIIGQSGSGKTVFLKSLLGIHTPESGTIEFDGRVYSNLTDDEKRELRTEIGMVFQGSALFDSMTVAENIGFPLRMFTNKTPAEIKERVDFVIDRVNLINAHTKKPSEISGGMQKRVAIARAIVNNPKYLFCDEPNSGLDPKTAIVIDNLIQEITEEYNITTVINTHDMNSVMEIGQKIVFLRNGLLEWEGTNREIFKTDNEAVTDFVYSSELFKKVRKMYLEEDAN</sequence>
<dbReference type="PROSITE" id="PS50893">
    <property type="entry name" value="ABC_TRANSPORTER_2"/>
    <property type="match status" value="1"/>
</dbReference>
<dbReference type="GO" id="GO:0005524">
    <property type="term" value="F:ATP binding"/>
    <property type="evidence" value="ECO:0007669"/>
    <property type="project" value="UniProtKB-KW"/>
</dbReference>
<dbReference type="Gene3D" id="3.40.50.300">
    <property type="entry name" value="P-loop containing nucleotide triphosphate hydrolases"/>
    <property type="match status" value="1"/>
</dbReference>
<dbReference type="Proteomes" id="UP001589607">
    <property type="component" value="Unassembled WGS sequence"/>
</dbReference>
<comment type="caution">
    <text evidence="5">The sequence shown here is derived from an EMBL/GenBank/DDBJ whole genome shotgun (WGS) entry which is preliminary data.</text>
</comment>
<dbReference type="InterPro" id="IPR003593">
    <property type="entry name" value="AAA+_ATPase"/>
</dbReference>
<reference evidence="5 6" key="1">
    <citation type="submission" date="2024-09" db="EMBL/GenBank/DDBJ databases">
        <authorList>
            <person name="Sun Q."/>
            <person name="Mori K."/>
        </authorList>
    </citation>
    <scope>NUCLEOTIDE SEQUENCE [LARGE SCALE GENOMIC DNA]</scope>
    <source>
        <strain evidence="5 6">CECT 7955</strain>
    </source>
</reference>
<keyword evidence="2" id="KW-0547">Nucleotide-binding</keyword>
<dbReference type="RefSeq" id="WP_236457162.1">
    <property type="nucleotide sequence ID" value="NZ_CBCSGE010000012.1"/>
</dbReference>
<keyword evidence="6" id="KW-1185">Reference proteome</keyword>
<evidence type="ECO:0000256" key="1">
    <source>
        <dbReference type="ARBA" id="ARBA00022448"/>
    </source>
</evidence>
<organism evidence="5 6">
    <name type="scientific">Flavobacterium jumunjinense</name>
    <dbReference type="NCBI Taxonomy" id="998845"/>
    <lineage>
        <taxon>Bacteria</taxon>
        <taxon>Pseudomonadati</taxon>
        <taxon>Bacteroidota</taxon>
        <taxon>Flavobacteriia</taxon>
        <taxon>Flavobacteriales</taxon>
        <taxon>Flavobacteriaceae</taxon>
        <taxon>Flavobacterium</taxon>
    </lineage>
</organism>
<evidence type="ECO:0000256" key="3">
    <source>
        <dbReference type="ARBA" id="ARBA00022840"/>
    </source>
</evidence>
<dbReference type="InterPro" id="IPR027417">
    <property type="entry name" value="P-loop_NTPase"/>
</dbReference>
<dbReference type="PROSITE" id="PS00211">
    <property type="entry name" value="ABC_TRANSPORTER_1"/>
    <property type="match status" value="1"/>
</dbReference>
<dbReference type="SMART" id="SM00382">
    <property type="entry name" value="AAA"/>
    <property type="match status" value="1"/>
</dbReference>
<dbReference type="PANTHER" id="PTHR43023">
    <property type="entry name" value="PROTEIN TRIGALACTOSYLDIACYLGLYCEROL 3, CHLOROPLASTIC"/>
    <property type="match status" value="1"/>
</dbReference>
<proteinExistence type="predicted"/>
<evidence type="ECO:0000313" key="5">
    <source>
        <dbReference type="EMBL" id="MFB9098823.1"/>
    </source>
</evidence>
<gene>
    <name evidence="5" type="ORF">ACFFVF_20140</name>
</gene>
<keyword evidence="3 5" id="KW-0067">ATP-binding</keyword>
<dbReference type="Pfam" id="PF00005">
    <property type="entry name" value="ABC_tran"/>
    <property type="match status" value="1"/>
</dbReference>
<dbReference type="SUPFAM" id="SSF52540">
    <property type="entry name" value="P-loop containing nucleoside triphosphate hydrolases"/>
    <property type="match status" value="1"/>
</dbReference>
<protein>
    <submittedName>
        <fullName evidence="5">ABC transporter ATP-binding protein</fullName>
    </submittedName>
</protein>
<evidence type="ECO:0000256" key="2">
    <source>
        <dbReference type="ARBA" id="ARBA00022741"/>
    </source>
</evidence>